<comment type="caution">
    <text evidence="1">The sequence shown here is derived from an EMBL/GenBank/DDBJ whole genome shotgun (WGS) entry which is preliminary data.</text>
</comment>
<dbReference type="OrthoDB" id="7605383at2"/>
<evidence type="ECO:0000313" key="2">
    <source>
        <dbReference type="Proteomes" id="UP000612349"/>
    </source>
</evidence>
<dbReference type="AlphaFoldDB" id="A0A916Z9W0"/>
<protein>
    <submittedName>
        <fullName evidence="1">Uncharacterized protein</fullName>
    </submittedName>
</protein>
<keyword evidence="2" id="KW-1185">Reference proteome</keyword>
<dbReference type="Proteomes" id="UP000612349">
    <property type="component" value="Unassembled WGS sequence"/>
</dbReference>
<gene>
    <name evidence="1" type="ORF">GCM10010990_34730</name>
</gene>
<proteinExistence type="predicted"/>
<organism evidence="1 2">
    <name type="scientific">Croceicoccus mobilis</name>
    <dbReference type="NCBI Taxonomy" id="1703339"/>
    <lineage>
        <taxon>Bacteria</taxon>
        <taxon>Pseudomonadati</taxon>
        <taxon>Pseudomonadota</taxon>
        <taxon>Alphaproteobacteria</taxon>
        <taxon>Sphingomonadales</taxon>
        <taxon>Erythrobacteraceae</taxon>
        <taxon>Croceicoccus</taxon>
    </lineage>
</organism>
<sequence length="128" mass="14036">MIDLSNSTRKTRFFHKDQAKAARSTKFIGRGSASSSTRAYAIAAGDRANSGRYDASDVVMISAEGMRSNRQAPDFVEINKAISARASFITDDKANRSRNYNLGEREVAAFLTVRGYTETAPGYWSPPS</sequence>
<dbReference type="EMBL" id="BMIP01000011">
    <property type="protein sequence ID" value="GGD81842.1"/>
    <property type="molecule type" value="Genomic_DNA"/>
</dbReference>
<evidence type="ECO:0000313" key="1">
    <source>
        <dbReference type="EMBL" id="GGD81842.1"/>
    </source>
</evidence>
<reference evidence="1" key="1">
    <citation type="journal article" date="2014" name="Int. J. Syst. Evol. Microbiol.">
        <title>Complete genome sequence of Corynebacterium casei LMG S-19264T (=DSM 44701T), isolated from a smear-ripened cheese.</title>
        <authorList>
            <consortium name="US DOE Joint Genome Institute (JGI-PGF)"/>
            <person name="Walter F."/>
            <person name="Albersmeier A."/>
            <person name="Kalinowski J."/>
            <person name="Ruckert C."/>
        </authorList>
    </citation>
    <scope>NUCLEOTIDE SEQUENCE</scope>
    <source>
        <strain evidence="1">CGMCC 1.15360</strain>
    </source>
</reference>
<name>A0A916Z9W0_9SPHN</name>
<accession>A0A916Z9W0</accession>
<dbReference type="RefSeq" id="WP_066769630.1">
    <property type="nucleotide sequence ID" value="NZ_BMIP01000011.1"/>
</dbReference>
<reference evidence="1" key="2">
    <citation type="submission" date="2020-09" db="EMBL/GenBank/DDBJ databases">
        <authorList>
            <person name="Sun Q."/>
            <person name="Zhou Y."/>
        </authorList>
    </citation>
    <scope>NUCLEOTIDE SEQUENCE</scope>
    <source>
        <strain evidence="1">CGMCC 1.15360</strain>
    </source>
</reference>